<name>A0A4R0HEM4_9ACTN</name>
<dbReference type="AlphaFoldDB" id="A0A4R0HEM4"/>
<sequence length="114" mass="11429">MSDLATSETPVLDLLERMTVDSVATSTLDAQSIALVRLAALVASDAPAASYALNLAVDAEIGLDADDVRGVLAAIAPIAGTSRVAAATGRIALALEVAIEVASVDLGDEPPAMN</sequence>
<gene>
    <name evidence="1" type="ORF">E0H45_17895</name>
</gene>
<dbReference type="Proteomes" id="UP000292346">
    <property type="component" value="Unassembled WGS sequence"/>
</dbReference>
<protein>
    <submittedName>
        <fullName evidence="1">Carboxymuconolactone decarboxylase</fullName>
    </submittedName>
</protein>
<dbReference type="EMBL" id="SJJZ01000002">
    <property type="protein sequence ID" value="TCC07820.1"/>
    <property type="molecule type" value="Genomic_DNA"/>
</dbReference>
<dbReference type="RefSeq" id="WP_131338663.1">
    <property type="nucleotide sequence ID" value="NZ_SJJZ01000002.1"/>
</dbReference>
<dbReference type="OrthoDB" id="5118386at2"/>
<proteinExistence type="predicted"/>
<evidence type="ECO:0000313" key="1">
    <source>
        <dbReference type="EMBL" id="TCC07820.1"/>
    </source>
</evidence>
<organism evidence="1 2">
    <name type="scientific">Kribbella soli</name>
    <dbReference type="NCBI Taxonomy" id="1124743"/>
    <lineage>
        <taxon>Bacteria</taxon>
        <taxon>Bacillati</taxon>
        <taxon>Actinomycetota</taxon>
        <taxon>Actinomycetes</taxon>
        <taxon>Propionibacteriales</taxon>
        <taxon>Kribbellaceae</taxon>
        <taxon>Kribbella</taxon>
    </lineage>
</organism>
<evidence type="ECO:0000313" key="2">
    <source>
        <dbReference type="Proteomes" id="UP000292346"/>
    </source>
</evidence>
<reference evidence="1 2" key="1">
    <citation type="submission" date="2019-02" db="EMBL/GenBank/DDBJ databases">
        <title>Kribbella capetownensis sp. nov. and Kribbella speibonae sp. nov., isolated from soil.</title>
        <authorList>
            <person name="Curtis S.M."/>
            <person name="Norton I."/>
            <person name="Everest G.J."/>
            <person name="Meyers P.R."/>
        </authorList>
    </citation>
    <scope>NUCLEOTIDE SEQUENCE [LARGE SCALE GENOMIC DNA]</scope>
    <source>
        <strain evidence="1 2">KCTC 29219</strain>
    </source>
</reference>
<comment type="caution">
    <text evidence="1">The sequence shown here is derived from an EMBL/GenBank/DDBJ whole genome shotgun (WGS) entry which is preliminary data.</text>
</comment>
<keyword evidence="2" id="KW-1185">Reference proteome</keyword>
<accession>A0A4R0HEM4</accession>